<accession>A0ABM7M6N3</accession>
<evidence type="ECO:0000256" key="1">
    <source>
        <dbReference type="SAM" id="Phobius"/>
    </source>
</evidence>
<dbReference type="RefSeq" id="WP_268248847.1">
    <property type="nucleotide sequence ID" value="NZ_AP023356.1"/>
</dbReference>
<evidence type="ECO:0000313" key="3">
    <source>
        <dbReference type="Proteomes" id="UP000676967"/>
    </source>
</evidence>
<evidence type="ECO:0000313" key="2">
    <source>
        <dbReference type="EMBL" id="BCJ47255.1"/>
    </source>
</evidence>
<dbReference type="EMBL" id="AP023356">
    <property type="protein sequence ID" value="BCJ47255.1"/>
    <property type="molecule type" value="Genomic_DNA"/>
</dbReference>
<proteinExistence type="predicted"/>
<feature type="transmembrane region" description="Helical" evidence="1">
    <location>
        <begin position="6"/>
        <end position="25"/>
    </location>
</feature>
<gene>
    <name evidence="2" type="ORF">Aiant_79120</name>
</gene>
<organism evidence="2 3">
    <name type="scientific">Actinoplanes ianthinogenes</name>
    <dbReference type="NCBI Taxonomy" id="122358"/>
    <lineage>
        <taxon>Bacteria</taxon>
        <taxon>Bacillati</taxon>
        <taxon>Actinomycetota</taxon>
        <taxon>Actinomycetes</taxon>
        <taxon>Micromonosporales</taxon>
        <taxon>Micromonosporaceae</taxon>
        <taxon>Actinoplanes</taxon>
    </lineage>
</organism>
<keyword evidence="1" id="KW-0812">Transmembrane</keyword>
<protein>
    <submittedName>
        <fullName evidence="2">Uncharacterized protein</fullName>
    </submittedName>
</protein>
<dbReference type="Proteomes" id="UP000676967">
    <property type="component" value="Chromosome"/>
</dbReference>
<keyword evidence="1" id="KW-1133">Transmembrane helix</keyword>
<keyword evidence="3" id="KW-1185">Reference proteome</keyword>
<name>A0ABM7M6N3_9ACTN</name>
<reference evidence="2 3" key="1">
    <citation type="submission" date="2020-08" db="EMBL/GenBank/DDBJ databases">
        <title>Whole genome shotgun sequence of Actinoplanes ianthinogenes NBRC 13996.</title>
        <authorList>
            <person name="Komaki H."/>
            <person name="Tamura T."/>
        </authorList>
    </citation>
    <scope>NUCLEOTIDE SEQUENCE [LARGE SCALE GENOMIC DNA]</scope>
    <source>
        <strain evidence="2 3">NBRC 13996</strain>
    </source>
</reference>
<sequence length="43" mass="4884">MHLEISDIVTTAVTGLAGMLGVYAAEDVLGRLRRRGWCPRRWR</sequence>
<keyword evidence="1" id="KW-0472">Membrane</keyword>